<protein>
    <recommendedName>
        <fullName evidence="4">Stc1 domain-containing protein</fullName>
    </recommendedName>
</protein>
<sequence>MASMELKCSVCCLTQPITSYSKAARKREEPICQRCTHWGTGVEFEVTPSALQTGHISGEEVRGEVWVEEYLNTRNESQDAPHPAAQPTARDTAENVSRVESSAASSCGGVRLDMDGTTEDTRSEISEVPPSELASSVRKLTLQGPRGLPNHLRRGGSTIASTSRAGTTLSKLGPREESYQEQVLRKSGLPSSSASVESRSHAGSISTATTMREARNRTLITFNRWDNTGNIHQGVKDETTASSVSSASTTRTSRHAWPKLEVGPKDTATLRAIPVVREKRAEREFNSEKCTTFCTEPEEEDSD</sequence>
<feature type="compositionally biased region" description="Low complexity" evidence="1">
    <location>
        <begin position="240"/>
        <end position="251"/>
    </location>
</feature>
<dbReference type="Proteomes" id="UP000766486">
    <property type="component" value="Unassembled WGS sequence"/>
</dbReference>
<gene>
    <name evidence="2" type="ORF">CLO192961_LOCUS154370</name>
</gene>
<evidence type="ECO:0000313" key="2">
    <source>
        <dbReference type="EMBL" id="VUC24852.1"/>
    </source>
</evidence>
<feature type="compositionally biased region" description="Low complexity" evidence="1">
    <location>
        <begin position="191"/>
        <end position="204"/>
    </location>
</feature>
<feature type="region of interest" description="Disordered" evidence="1">
    <location>
        <begin position="75"/>
        <end position="206"/>
    </location>
</feature>
<keyword evidence="3" id="KW-1185">Reference proteome</keyword>
<comment type="caution">
    <text evidence="2">The sequence shown here is derived from an EMBL/GenBank/DDBJ whole genome shotgun (WGS) entry which is preliminary data.</text>
</comment>
<name>A0ABY6U283_BIOOC</name>
<evidence type="ECO:0000313" key="3">
    <source>
        <dbReference type="Proteomes" id="UP000766486"/>
    </source>
</evidence>
<evidence type="ECO:0008006" key="4">
    <source>
        <dbReference type="Google" id="ProtNLM"/>
    </source>
</evidence>
<reference evidence="2 3" key="1">
    <citation type="submission" date="2019-06" db="EMBL/GenBank/DDBJ databases">
        <authorList>
            <person name="Broberg M."/>
        </authorList>
    </citation>
    <scope>NUCLEOTIDE SEQUENCE [LARGE SCALE GENOMIC DNA]</scope>
</reference>
<proteinExistence type="predicted"/>
<feature type="compositionally biased region" description="Polar residues" evidence="1">
    <location>
        <begin position="158"/>
        <end position="170"/>
    </location>
</feature>
<dbReference type="EMBL" id="CABFNS010000728">
    <property type="protein sequence ID" value="VUC24852.1"/>
    <property type="molecule type" value="Genomic_DNA"/>
</dbReference>
<feature type="compositionally biased region" description="Polar residues" evidence="1">
    <location>
        <begin position="94"/>
        <end position="105"/>
    </location>
</feature>
<organism evidence="2 3">
    <name type="scientific">Bionectria ochroleuca</name>
    <name type="common">Gliocladium roseum</name>
    <dbReference type="NCBI Taxonomy" id="29856"/>
    <lineage>
        <taxon>Eukaryota</taxon>
        <taxon>Fungi</taxon>
        <taxon>Dikarya</taxon>
        <taxon>Ascomycota</taxon>
        <taxon>Pezizomycotina</taxon>
        <taxon>Sordariomycetes</taxon>
        <taxon>Hypocreomycetidae</taxon>
        <taxon>Hypocreales</taxon>
        <taxon>Bionectriaceae</taxon>
        <taxon>Clonostachys</taxon>
    </lineage>
</organism>
<accession>A0ABY6U283</accession>
<evidence type="ECO:0000256" key="1">
    <source>
        <dbReference type="SAM" id="MobiDB-lite"/>
    </source>
</evidence>
<feature type="region of interest" description="Disordered" evidence="1">
    <location>
        <begin position="231"/>
        <end position="265"/>
    </location>
</feature>